<accession>A0A9E7FY77</accession>
<evidence type="ECO:0000256" key="1">
    <source>
        <dbReference type="SAM" id="MobiDB-lite"/>
    </source>
</evidence>
<dbReference type="AlphaFoldDB" id="A0A9E7FY77"/>
<evidence type="ECO:0000313" key="2">
    <source>
        <dbReference type="EMBL" id="URE03238.1"/>
    </source>
</evidence>
<organism evidence="2 3">
    <name type="scientific">Musa troglodytarum</name>
    <name type="common">fe'i banana</name>
    <dbReference type="NCBI Taxonomy" id="320322"/>
    <lineage>
        <taxon>Eukaryota</taxon>
        <taxon>Viridiplantae</taxon>
        <taxon>Streptophyta</taxon>
        <taxon>Embryophyta</taxon>
        <taxon>Tracheophyta</taxon>
        <taxon>Spermatophyta</taxon>
        <taxon>Magnoliopsida</taxon>
        <taxon>Liliopsida</taxon>
        <taxon>Zingiberales</taxon>
        <taxon>Musaceae</taxon>
        <taxon>Musa</taxon>
    </lineage>
</organism>
<reference evidence="2" key="1">
    <citation type="submission" date="2022-05" db="EMBL/GenBank/DDBJ databases">
        <title>The Musa troglodytarum L. genome provides insights into the mechanism of non-climacteric behaviour and enrichment of carotenoids.</title>
        <authorList>
            <person name="Wang J."/>
        </authorList>
    </citation>
    <scope>NUCLEOTIDE SEQUENCE</scope>
    <source>
        <tissue evidence="2">Leaf</tissue>
    </source>
</reference>
<feature type="compositionally biased region" description="Basic and acidic residues" evidence="1">
    <location>
        <begin position="98"/>
        <end position="120"/>
    </location>
</feature>
<gene>
    <name evidence="2" type="ORF">MUK42_22640</name>
</gene>
<protein>
    <submittedName>
        <fullName evidence="2">Uncharacterized protein</fullName>
    </submittedName>
</protein>
<feature type="compositionally biased region" description="Polar residues" evidence="1">
    <location>
        <begin position="70"/>
        <end position="88"/>
    </location>
</feature>
<dbReference type="EMBL" id="CP097507">
    <property type="protein sequence ID" value="URE03238.1"/>
    <property type="molecule type" value="Genomic_DNA"/>
</dbReference>
<evidence type="ECO:0000313" key="3">
    <source>
        <dbReference type="Proteomes" id="UP001055439"/>
    </source>
</evidence>
<name>A0A9E7FY77_9LILI</name>
<proteinExistence type="predicted"/>
<feature type="region of interest" description="Disordered" evidence="1">
    <location>
        <begin position="66"/>
        <end position="159"/>
    </location>
</feature>
<dbReference type="OrthoDB" id="2020083at2759"/>
<sequence length="159" mass="16747">MSVLRLHLVHSGSQSKANGWSVKPEPCLGTTPQHMATATPPSYPFQTALQLHIQPLIVTNSLGHGRAQAIQASPPNAASPQLPNTFQAKNGLPSSEGAEGREAGGEGLPRRGAKEPEEKLSQPGGSRAGRDVRAQHSRALPLQINDIITESAESDNRAA</sequence>
<keyword evidence="3" id="KW-1185">Reference proteome</keyword>
<dbReference type="Proteomes" id="UP001055439">
    <property type="component" value="Chromosome 5"/>
</dbReference>